<evidence type="ECO:0000313" key="7">
    <source>
        <dbReference type="Proteomes" id="UP001595891"/>
    </source>
</evidence>
<keyword evidence="7" id="KW-1185">Reference proteome</keyword>
<protein>
    <submittedName>
        <fullName evidence="6">ATP-grasp domain-containing protein</fullName>
    </submittedName>
</protein>
<dbReference type="InterPro" id="IPR052032">
    <property type="entry name" value="ATP-dep_AA_Ligase"/>
</dbReference>
<accession>A0ABV9E7E7</accession>
<evidence type="ECO:0000256" key="1">
    <source>
        <dbReference type="ARBA" id="ARBA00022598"/>
    </source>
</evidence>
<keyword evidence="1" id="KW-0436">Ligase</keyword>
<proteinExistence type="predicted"/>
<feature type="domain" description="ATP-grasp" evidence="5">
    <location>
        <begin position="119"/>
        <end position="320"/>
    </location>
</feature>
<keyword evidence="2 4" id="KW-0547">Nucleotide-binding</keyword>
<evidence type="ECO:0000259" key="5">
    <source>
        <dbReference type="PROSITE" id="PS50975"/>
    </source>
</evidence>
<dbReference type="PROSITE" id="PS50975">
    <property type="entry name" value="ATP_GRASP"/>
    <property type="match status" value="1"/>
</dbReference>
<dbReference type="Pfam" id="PF13535">
    <property type="entry name" value="ATP-grasp_4"/>
    <property type="match status" value="1"/>
</dbReference>
<keyword evidence="3 4" id="KW-0067">ATP-binding</keyword>
<dbReference type="NCBIfam" id="NF005543">
    <property type="entry name" value="PRK07206.1"/>
    <property type="match status" value="1"/>
</dbReference>
<evidence type="ECO:0000256" key="3">
    <source>
        <dbReference type="ARBA" id="ARBA00022840"/>
    </source>
</evidence>
<evidence type="ECO:0000256" key="4">
    <source>
        <dbReference type="PROSITE-ProRule" id="PRU00409"/>
    </source>
</evidence>
<comment type="caution">
    <text evidence="6">The sequence shown here is derived from an EMBL/GenBank/DDBJ whole genome shotgun (WGS) entry which is preliminary data.</text>
</comment>
<dbReference type="PANTHER" id="PTHR43585">
    <property type="entry name" value="FUMIPYRROLE BIOSYNTHESIS PROTEIN C"/>
    <property type="match status" value="1"/>
</dbReference>
<gene>
    <name evidence="6" type="ORF">ACFO8L_01945</name>
</gene>
<dbReference type="SUPFAM" id="SSF56059">
    <property type="entry name" value="Glutathione synthetase ATP-binding domain-like"/>
    <property type="match status" value="1"/>
</dbReference>
<name>A0ABV9E7E7_9ACTN</name>
<dbReference type="PANTHER" id="PTHR43585:SF2">
    <property type="entry name" value="ATP-GRASP ENZYME FSQD"/>
    <property type="match status" value="1"/>
</dbReference>
<evidence type="ECO:0000256" key="2">
    <source>
        <dbReference type="ARBA" id="ARBA00022741"/>
    </source>
</evidence>
<reference evidence="7" key="1">
    <citation type="journal article" date="2019" name="Int. J. Syst. Evol. Microbiol.">
        <title>The Global Catalogue of Microorganisms (GCM) 10K type strain sequencing project: providing services to taxonomists for standard genome sequencing and annotation.</title>
        <authorList>
            <consortium name="The Broad Institute Genomics Platform"/>
            <consortium name="The Broad Institute Genome Sequencing Center for Infectious Disease"/>
            <person name="Wu L."/>
            <person name="Ma J."/>
        </authorList>
    </citation>
    <scope>NUCLEOTIDE SEQUENCE [LARGE SCALE GENOMIC DNA]</scope>
    <source>
        <strain evidence="7">CCUG 49560</strain>
    </source>
</reference>
<dbReference type="RefSeq" id="WP_262847425.1">
    <property type="nucleotide sequence ID" value="NZ_JANZYP010000063.1"/>
</dbReference>
<dbReference type="Proteomes" id="UP001595891">
    <property type="component" value="Unassembled WGS sequence"/>
</dbReference>
<evidence type="ECO:0000313" key="6">
    <source>
        <dbReference type="EMBL" id="MFC4584818.1"/>
    </source>
</evidence>
<sequence>MTHADLTGPVVVVDPYSSGAMFPAAFAEHGVEVVAVLTSERPPDAYASSYRPQDFRRKIVFTGDVAALAGELRALRPRCVIAGGESGVELAERLAPMVVPGRSNVPELASARRDKWAMAQAVAAAGLPVIPQICADDAEEVAAWLGREGLTGQDLVVKPPASASTDGVVKVPGGDGWREVFAKGLGRINQMGFADDRLLVQKFLTGTEYVVDTFSRDGEHGVVDVCRYVKVDNGPHMAVYDAMRWVPADDPAVPGLVEYARGVLDAVGMRFGAAHIEIMNTAGGPVLIELGARAHGGGQPRFNRIATGDSQIDRTVRALTGGEVPMDYRLVSHQMCVFHIARASGAVRDVAALDAIKDLPSHRFSVLNLAEGDLVQATRSLVDSLEFGFVILSHPDAAQVERDYQVIRDLERDLVFDAPGGPVA</sequence>
<dbReference type="InterPro" id="IPR011761">
    <property type="entry name" value="ATP-grasp"/>
</dbReference>
<dbReference type="EMBL" id="JBHSFN010000001">
    <property type="protein sequence ID" value="MFC4584818.1"/>
    <property type="molecule type" value="Genomic_DNA"/>
</dbReference>
<dbReference type="Gene3D" id="3.30.470.20">
    <property type="entry name" value="ATP-grasp fold, B domain"/>
    <property type="match status" value="1"/>
</dbReference>
<organism evidence="6 7">
    <name type="scientific">Sphaerisporangium corydalis</name>
    <dbReference type="NCBI Taxonomy" id="1441875"/>
    <lineage>
        <taxon>Bacteria</taxon>
        <taxon>Bacillati</taxon>
        <taxon>Actinomycetota</taxon>
        <taxon>Actinomycetes</taxon>
        <taxon>Streptosporangiales</taxon>
        <taxon>Streptosporangiaceae</taxon>
        <taxon>Sphaerisporangium</taxon>
    </lineage>
</organism>